<name>A0A532USK1_UNCT6</name>
<protein>
    <submittedName>
        <fullName evidence="1">Uncharacterized protein</fullName>
    </submittedName>
</protein>
<comment type="caution">
    <text evidence="1">The sequence shown here is derived from an EMBL/GenBank/DDBJ whole genome shotgun (WGS) entry which is preliminary data.</text>
</comment>
<proteinExistence type="predicted"/>
<sequence>MTLSGGSSKKTSDPLIEDMTEAINKQVGLLKKNFKEEVEFSFDFRRAWYEVERVDQLEPKEKRFAQTQAIVSIQYEKYSVDKARTSYYHCKVKLNPEKALTLLSRYDVSLDFKAARTYREKDFPKTSDDPELPPAGIVSFFGDLPDPDKNERIKGKRGPVLFSYQFDIRRSDEKANKDDFLRVRMGIWHEIMECTILSIAAEALYMPKSLYLDYMGEQEGRDMSSLASFAQIAV</sequence>
<gene>
    <name evidence="1" type="ORF">CEE36_10940</name>
</gene>
<evidence type="ECO:0000313" key="2">
    <source>
        <dbReference type="Proteomes" id="UP000317778"/>
    </source>
</evidence>
<dbReference type="Proteomes" id="UP000317778">
    <property type="component" value="Unassembled WGS sequence"/>
</dbReference>
<dbReference type="AlphaFoldDB" id="A0A532USK1"/>
<dbReference type="EMBL" id="NJBO01000030">
    <property type="protein sequence ID" value="TKJ37896.1"/>
    <property type="molecule type" value="Genomic_DNA"/>
</dbReference>
<accession>A0A532USK1</accession>
<organism evidence="1 2">
    <name type="scientific">candidate division TA06 bacterium B3_TA06</name>
    <dbReference type="NCBI Taxonomy" id="2012487"/>
    <lineage>
        <taxon>Bacteria</taxon>
        <taxon>Bacteria division TA06</taxon>
    </lineage>
</organism>
<evidence type="ECO:0000313" key="1">
    <source>
        <dbReference type="EMBL" id="TKJ37896.1"/>
    </source>
</evidence>
<reference evidence="1 2" key="1">
    <citation type="submission" date="2017-06" db="EMBL/GenBank/DDBJ databases">
        <title>Novel microbial phyla capable of carbon fixation and sulfur reduction in deep-sea sediments.</title>
        <authorList>
            <person name="Huang J."/>
            <person name="Baker B."/>
            <person name="Wang Y."/>
        </authorList>
    </citation>
    <scope>NUCLEOTIDE SEQUENCE [LARGE SCALE GENOMIC DNA]</scope>
    <source>
        <strain evidence="1">B3_TA06</strain>
    </source>
</reference>